<name>A0A5C3LPD0_9AGAR</name>
<evidence type="ECO:0000313" key="4">
    <source>
        <dbReference type="Proteomes" id="UP000308652"/>
    </source>
</evidence>
<dbReference type="Pfam" id="PF20415">
    <property type="entry name" value="DUF6699"/>
    <property type="match status" value="1"/>
</dbReference>
<proteinExistence type="predicted"/>
<keyword evidence="4" id="KW-1185">Reference proteome</keyword>
<protein>
    <recommendedName>
        <fullName evidence="2">DUF6699 domain-containing protein</fullName>
    </recommendedName>
</protein>
<dbReference type="EMBL" id="ML213629">
    <property type="protein sequence ID" value="TFK34665.1"/>
    <property type="molecule type" value="Genomic_DNA"/>
</dbReference>
<organism evidence="3 4">
    <name type="scientific">Crucibulum laeve</name>
    <dbReference type="NCBI Taxonomy" id="68775"/>
    <lineage>
        <taxon>Eukaryota</taxon>
        <taxon>Fungi</taxon>
        <taxon>Dikarya</taxon>
        <taxon>Basidiomycota</taxon>
        <taxon>Agaricomycotina</taxon>
        <taxon>Agaricomycetes</taxon>
        <taxon>Agaricomycetidae</taxon>
        <taxon>Agaricales</taxon>
        <taxon>Agaricineae</taxon>
        <taxon>Nidulariaceae</taxon>
        <taxon>Crucibulum</taxon>
    </lineage>
</organism>
<feature type="region of interest" description="Disordered" evidence="1">
    <location>
        <begin position="107"/>
        <end position="153"/>
    </location>
</feature>
<dbReference type="Proteomes" id="UP000308652">
    <property type="component" value="Unassembled WGS sequence"/>
</dbReference>
<evidence type="ECO:0000259" key="2">
    <source>
        <dbReference type="Pfam" id="PF20415"/>
    </source>
</evidence>
<evidence type="ECO:0000313" key="3">
    <source>
        <dbReference type="EMBL" id="TFK34665.1"/>
    </source>
</evidence>
<reference evidence="3 4" key="1">
    <citation type="journal article" date="2019" name="Nat. Ecol. Evol.">
        <title>Megaphylogeny resolves global patterns of mushroom evolution.</title>
        <authorList>
            <person name="Varga T."/>
            <person name="Krizsan K."/>
            <person name="Foldi C."/>
            <person name="Dima B."/>
            <person name="Sanchez-Garcia M."/>
            <person name="Sanchez-Ramirez S."/>
            <person name="Szollosi G.J."/>
            <person name="Szarkandi J.G."/>
            <person name="Papp V."/>
            <person name="Albert L."/>
            <person name="Andreopoulos W."/>
            <person name="Angelini C."/>
            <person name="Antonin V."/>
            <person name="Barry K.W."/>
            <person name="Bougher N.L."/>
            <person name="Buchanan P."/>
            <person name="Buyck B."/>
            <person name="Bense V."/>
            <person name="Catcheside P."/>
            <person name="Chovatia M."/>
            <person name="Cooper J."/>
            <person name="Damon W."/>
            <person name="Desjardin D."/>
            <person name="Finy P."/>
            <person name="Geml J."/>
            <person name="Haridas S."/>
            <person name="Hughes K."/>
            <person name="Justo A."/>
            <person name="Karasinski D."/>
            <person name="Kautmanova I."/>
            <person name="Kiss B."/>
            <person name="Kocsube S."/>
            <person name="Kotiranta H."/>
            <person name="LaButti K.M."/>
            <person name="Lechner B.E."/>
            <person name="Liimatainen K."/>
            <person name="Lipzen A."/>
            <person name="Lukacs Z."/>
            <person name="Mihaltcheva S."/>
            <person name="Morgado L.N."/>
            <person name="Niskanen T."/>
            <person name="Noordeloos M.E."/>
            <person name="Ohm R.A."/>
            <person name="Ortiz-Santana B."/>
            <person name="Ovrebo C."/>
            <person name="Racz N."/>
            <person name="Riley R."/>
            <person name="Savchenko A."/>
            <person name="Shiryaev A."/>
            <person name="Soop K."/>
            <person name="Spirin V."/>
            <person name="Szebenyi C."/>
            <person name="Tomsovsky M."/>
            <person name="Tulloss R.E."/>
            <person name="Uehling J."/>
            <person name="Grigoriev I.V."/>
            <person name="Vagvolgyi C."/>
            <person name="Papp T."/>
            <person name="Martin F.M."/>
            <person name="Miettinen O."/>
            <person name="Hibbett D.S."/>
            <person name="Nagy L.G."/>
        </authorList>
    </citation>
    <scope>NUCLEOTIDE SEQUENCE [LARGE SCALE GENOMIC DNA]</scope>
    <source>
        <strain evidence="3 4">CBS 166.37</strain>
    </source>
</reference>
<gene>
    <name evidence="3" type="ORF">BDQ12DRAFT_689358</name>
</gene>
<feature type="domain" description="DUF6699" evidence="2">
    <location>
        <begin position="256"/>
        <end position="386"/>
    </location>
</feature>
<dbReference type="AlphaFoldDB" id="A0A5C3LPD0"/>
<evidence type="ECO:0000256" key="1">
    <source>
        <dbReference type="SAM" id="MobiDB-lite"/>
    </source>
</evidence>
<sequence length="404" mass="45333">MCPIFHTITISCTLESYFPYYYQPTGLSKFNMPKAVVCVDALSHPRHSGMPQHRTRCPTRGILRASFASESKGQQALRSANGVHHKALEDAKVPTLIKQYDIQRYRDPRKEGREKQSLLRKAERENPCVNRGVPPSSTSNGSRRRPLEDALGYPKLGPGLRRAAPPVWFRDISDAHSRSFPLHKEATYPPVVISSTPGWEVIKVDSNPLSWPTASSYSTGTNSVVVGGHGAVYIPLAEGISMVPKIHPDISTGRFRWDLLHRFETARSVHEGKEISRRLLYTSAFDPPKRTASLEFANYSADKWSNDALKPLNISKNRDIIVQDILEAIQSYFHESLEYKEYRHISKEKYKQVLAAYTQRTGQQSSGGKPLRVDMLTGCTFFSGLDVVGCTHEGNVIVSFKLGF</sequence>
<accession>A0A5C3LPD0</accession>
<feature type="compositionally biased region" description="Basic and acidic residues" evidence="1">
    <location>
        <begin position="107"/>
        <end position="126"/>
    </location>
</feature>
<dbReference type="InterPro" id="IPR046522">
    <property type="entry name" value="DUF6699"/>
</dbReference>